<protein>
    <recommendedName>
        <fullName evidence="1">N(6)-L-threonylcarbamoyladenine synthase</fullName>
        <ecNumber evidence="1">2.3.1.234</ecNumber>
    </recommendedName>
</protein>
<reference evidence="10" key="2">
    <citation type="submission" date="2013-07" db="EMBL/GenBank/DDBJ databases">
        <authorList>
            <consortium name="The Broad Institute Genome Sequencing Platform"/>
            <person name="Cuomo C."/>
            <person name="Litvintseva A."/>
            <person name="Chen Y."/>
            <person name="Heitman J."/>
            <person name="Sun S."/>
            <person name="Springer D."/>
            <person name="Dromer F."/>
            <person name="Young S.K."/>
            <person name="Zeng Q."/>
            <person name="Gargeya S."/>
            <person name="Fitzgerald M."/>
            <person name="Abouelleil A."/>
            <person name="Alvarado L."/>
            <person name="Berlin A.M."/>
            <person name="Chapman S.B."/>
            <person name="Dewar J."/>
            <person name="Goldberg J."/>
            <person name="Griggs A."/>
            <person name="Gujja S."/>
            <person name="Hansen M."/>
            <person name="Howarth C."/>
            <person name="Imamovic A."/>
            <person name="Larimer J."/>
            <person name="McCowan C."/>
            <person name="Murphy C."/>
            <person name="Pearson M."/>
            <person name="Priest M."/>
            <person name="Roberts A."/>
            <person name="Saif S."/>
            <person name="Shea T."/>
            <person name="Sykes S."/>
            <person name="Wortman J."/>
            <person name="Nusbaum C."/>
            <person name="Birren B."/>
        </authorList>
    </citation>
    <scope>NUCLEOTIDE SEQUENCE</scope>
    <source>
        <strain evidence="10">CBS 10118</strain>
    </source>
</reference>
<dbReference type="CDD" id="cd24134">
    <property type="entry name" value="ASKHA_NBD_OSGEPL1_QRI7_euk"/>
    <property type="match status" value="1"/>
</dbReference>
<evidence type="ECO:0000256" key="6">
    <source>
        <dbReference type="ARBA" id="ARBA00048117"/>
    </source>
</evidence>
<dbReference type="InterPro" id="IPR017861">
    <property type="entry name" value="KAE1/TsaD"/>
</dbReference>
<evidence type="ECO:0000256" key="7">
    <source>
        <dbReference type="HAMAP-Rule" id="MF_03179"/>
    </source>
</evidence>
<dbReference type="GO" id="GO:0046872">
    <property type="term" value="F:metal ion binding"/>
    <property type="evidence" value="ECO:0007669"/>
    <property type="project" value="UniProtKB-KW"/>
</dbReference>
<dbReference type="Pfam" id="PF00814">
    <property type="entry name" value="TsaD"/>
    <property type="match status" value="1"/>
</dbReference>
<comment type="cofactor">
    <cofactor evidence="7">
        <name>a divalent metal cation</name>
        <dbReference type="ChEBI" id="CHEBI:60240"/>
    </cofactor>
    <text evidence="7">Binds 1 divalent metal cation per subunit.</text>
</comment>
<reference evidence="10" key="4">
    <citation type="submission" date="2024-02" db="EMBL/GenBank/DDBJ databases">
        <title>Comparative genomics of Cryptococcus and Kwoniella reveals pathogenesis evolution and contrasting modes of karyotype evolution via chromosome fusion or intercentromeric recombination.</title>
        <authorList>
            <person name="Coelho M.A."/>
            <person name="David-Palma M."/>
            <person name="Shea T."/>
            <person name="Bowers K."/>
            <person name="McGinley-Smith S."/>
            <person name="Mohammad A.W."/>
            <person name="Gnirke A."/>
            <person name="Yurkov A.M."/>
            <person name="Nowrousian M."/>
            <person name="Sun S."/>
            <person name="Cuomo C.A."/>
            <person name="Heitman J."/>
        </authorList>
    </citation>
    <scope>NUCLEOTIDE SEQUENCE</scope>
    <source>
        <strain evidence="10">CBS 10118</strain>
    </source>
</reference>
<dbReference type="RefSeq" id="XP_019048914.1">
    <property type="nucleotide sequence ID" value="XM_019189352.1"/>
</dbReference>
<comment type="subcellular location">
    <subcellularLocation>
        <location evidence="7">Mitochondrion</location>
    </subcellularLocation>
</comment>
<dbReference type="STRING" id="1296100.A0A1B9G9X8"/>
<evidence type="ECO:0000313" key="10">
    <source>
        <dbReference type="EMBL" id="WVW81984.1"/>
    </source>
</evidence>
<dbReference type="GO" id="GO:0005739">
    <property type="term" value="C:mitochondrion"/>
    <property type="evidence" value="ECO:0007669"/>
    <property type="project" value="UniProtKB-SubCell"/>
</dbReference>
<dbReference type="PANTHER" id="PTHR11735">
    <property type="entry name" value="TRNA N6-ADENOSINE THREONYLCARBAMOYLTRANSFERASE"/>
    <property type="match status" value="1"/>
</dbReference>
<comment type="similarity">
    <text evidence="7">Belongs to the KAE1 / TsaD family.</text>
</comment>
<dbReference type="InterPro" id="IPR043129">
    <property type="entry name" value="ATPase_NBD"/>
</dbReference>
<gene>
    <name evidence="9" type="ORF">I302_02693</name>
    <name evidence="10" type="ORF">I302_103988</name>
</gene>
<evidence type="ECO:0000256" key="3">
    <source>
        <dbReference type="ARBA" id="ARBA00022694"/>
    </source>
</evidence>
<reference evidence="9" key="3">
    <citation type="submission" date="2014-01" db="EMBL/GenBank/DDBJ databases">
        <title>Evolution of pathogenesis and genome organization in the Tremellales.</title>
        <authorList>
            <person name="Cuomo C."/>
            <person name="Litvintseva A."/>
            <person name="Heitman J."/>
            <person name="Chen Y."/>
            <person name="Sun S."/>
            <person name="Springer D."/>
            <person name="Dromer F."/>
            <person name="Young S."/>
            <person name="Zeng Q."/>
            <person name="Chapman S."/>
            <person name="Gujja S."/>
            <person name="Saif S."/>
            <person name="Birren B."/>
        </authorList>
    </citation>
    <scope>NUCLEOTIDE SEQUENCE</scope>
    <source>
        <strain evidence="9">CBS 10118</strain>
    </source>
</reference>
<evidence type="ECO:0000256" key="1">
    <source>
        <dbReference type="ARBA" id="ARBA00012156"/>
    </source>
</evidence>
<feature type="domain" description="Gcp-like" evidence="8">
    <location>
        <begin position="57"/>
        <end position="372"/>
    </location>
</feature>
<dbReference type="EMBL" id="CP144542">
    <property type="protein sequence ID" value="WVW81984.1"/>
    <property type="molecule type" value="Genomic_DNA"/>
</dbReference>
<proteinExistence type="inferred from homology"/>
<dbReference type="PRINTS" id="PR00789">
    <property type="entry name" value="OSIALOPTASE"/>
</dbReference>
<evidence type="ECO:0000256" key="2">
    <source>
        <dbReference type="ARBA" id="ARBA00022679"/>
    </source>
</evidence>
<keyword evidence="7" id="KW-0496">Mitochondrion</keyword>
<dbReference type="Proteomes" id="UP000092730">
    <property type="component" value="Chromosome 2"/>
</dbReference>
<reference evidence="9" key="1">
    <citation type="submission" date="2013-07" db="EMBL/GenBank/DDBJ databases">
        <title>The Genome Sequence of Cryptococcus bestiolae CBS10118.</title>
        <authorList>
            <consortium name="The Broad Institute Genome Sequencing Platform"/>
            <person name="Cuomo C."/>
            <person name="Litvintseva A."/>
            <person name="Chen Y."/>
            <person name="Heitman J."/>
            <person name="Sun S."/>
            <person name="Springer D."/>
            <person name="Dromer F."/>
            <person name="Young S.K."/>
            <person name="Zeng Q."/>
            <person name="Gargeya S."/>
            <person name="Fitzgerald M."/>
            <person name="Abouelleil A."/>
            <person name="Alvarado L."/>
            <person name="Berlin A.M."/>
            <person name="Chapman S.B."/>
            <person name="Dewar J."/>
            <person name="Goldberg J."/>
            <person name="Griggs A."/>
            <person name="Gujja S."/>
            <person name="Hansen M."/>
            <person name="Howarth C."/>
            <person name="Imamovic A."/>
            <person name="Larimer J."/>
            <person name="McCowan C."/>
            <person name="Murphy C."/>
            <person name="Pearson M."/>
            <person name="Priest M."/>
            <person name="Roberts A."/>
            <person name="Saif S."/>
            <person name="Shea T."/>
            <person name="Sykes S."/>
            <person name="Wortman J."/>
            <person name="Nusbaum C."/>
            <person name="Birren B."/>
        </authorList>
    </citation>
    <scope>NUCLEOTIDE SEQUENCE [LARGE SCALE GENOMIC DNA]</scope>
    <source>
        <strain evidence="9">CBS 10118</strain>
    </source>
</reference>
<dbReference type="VEuPathDB" id="FungiDB:I302_02693"/>
<dbReference type="GeneID" id="30207092"/>
<accession>A0A1B9G9X8</accession>
<dbReference type="InterPro" id="IPR000905">
    <property type="entry name" value="Gcp-like_dom"/>
</dbReference>
<dbReference type="KEGG" id="kbi:30207092"/>
<keyword evidence="4 7" id="KW-0479">Metal-binding</keyword>
<keyword evidence="3 7" id="KW-0819">tRNA processing</keyword>
<dbReference type="SUPFAM" id="SSF53067">
    <property type="entry name" value="Actin-like ATPase domain"/>
    <property type="match status" value="1"/>
</dbReference>
<evidence type="ECO:0000313" key="11">
    <source>
        <dbReference type="Proteomes" id="UP000092730"/>
    </source>
</evidence>
<comment type="catalytic activity">
    <reaction evidence="6 7">
        <text>L-threonylcarbamoyladenylate + adenosine(37) in tRNA = N(6)-L-threonylcarbamoyladenosine(37) in tRNA + AMP + H(+)</text>
        <dbReference type="Rhea" id="RHEA:37059"/>
        <dbReference type="Rhea" id="RHEA-COMP:10162"/>
        <dbReference type="Rhea" id="RHEA-COMP:10163"/>
        <dbReference type="ChEBI" id="CHEBI:15378"/>
        <dbReference type="ChEBI" id="CHEBI:73682"/>
        <dbReference type="ChEBI" id="CHEBI:74411"/>
        <dbReference type="ChEBI" id="CHEBI:74418"/>
        <dbReference type="ChEBI" id="CHEBI:456215"/>
        <dbReference type="EC" id="2.3.1.234"/>
    </reaction>
</comment>
<sequence length="420" mass="45694">MKFPLRPTTSSFRALPPRSITAYRPLIISPSTKPLTVLGIESSADDSSASIVTSNRQILSLVTISQHSENSLYGGIHPLVAQSSHNKNIPIAIERCIKQSGISISDVDAIAYTRGPGMRGCLSIGEMAAKGLAAGTGKRLVGVHHMQAHALTPLLTEPSPPKCPFLILLVSGGHTQLVLAEEQDRFKILLDTLDSKIGDVFEKAARLIQLPHSPTKSPGATLEHHASLAPLPPYDSTPLDPLPIPLSTNDTVNKRAFSFAGILSSLQRRIGNTELGEGEKREYSRVFQEAAVGHLVFKLRQTISSLSKDAQTGKNIGGLVISGGVASNLYLRQRLEEMLDEIHRGKAEGEEKMKLYYPPIALCTDNAAMIAWTAILRIQSDPSFISDPYDLPLRPKWSLEDLYDDVGCETKIQEQILSQT</sequence>
<name>A0A1B9G9X8_9TREE</name>
<evidence type="ECO:0000313" key="9">
    <source>
        <dbReference type="EMBL" id="OCF27844.1"/>
    </source>
</evidence>
<dbReference type="AlphaFoldDB" id="A0A1B9G9X8"/>
<evidence type="ECO:0000256" key="5">
    <source>
        <dbReference type="ARBA" id="ARBA00023315"/>
    </source>
</evidence>
<evidence type="ECO:0000256" key="4">
    <source>
        <dbReference type="ARBA" id="ARBA00022723"/>
    </source>
</evidence>
<dbReference type="HAMAP" id="MF_01445">
    <property type="entry name" value="TsaD"/>
    <property type="match status" value="1"/>
</dbReference>
<dbReference type="NCBIfam" id="TIGR00329">
    <property type="entry name" value="gcp_kae1"/>
    <property type="match status" value="1"/>
</dbReference>
<evidence type="ECO:0000259" key="8">
    <source>
        <dbReference type="Pfam" id="PF00814"/>
    </source>
</evidence>
<keyword evidence="2 7" id="KW-0808">Transferase</keyword>
<dbReference type="OrthoDB" id="10259622at2759"/>
<dbReference type="PANTHER" id="PTHR11735:SF6">
    <property type="entry name" value="TRNA N6-ADENOSINE THREONYLCARBAMOYLTRANSFERASE, MITOCHONDRIAL"/>
    <property type="match status" value="1"/>
</dbReference>
<keyword evidence="5 7" id="KW-0012">Acyltransferase</keyword>
<dbReference type="EMBL" id="KI894019">
    <property type="protein sequence ID" value="OCF27844.1"/>
    <property type="molecule type" value="Genomic_DNA"/>
</dbReference>
<dbReference type="Gene3D" id="3.30.420.40">
    <property type="match status" value="2"/>
</dbReference>
<organism evidence="9">
    <name type="scientific">Kwoniella bestiolae CBS 10118</name>
    <dbReference type="NCBI Taxonomy" id="1296100"/>
    <lineage>
        <taxon>Eukaryota</taxon>
        <taxon>Fungi</taxon>
        <taxon>Dikarya</taxon>
        <taxon>Basidiomycota</taxon>
        <taxon>Agaricomycotina</taxon>
        <taxon>Tremellomycetes</taxon>
        <taxon>Tremellales</taxon>
        <taxon>Cryptococcaceae</taxon>
        <taxon>Kwoniella</taxon>
    </lineage>
</organism>
<comment type="function">
    <text evidence="7">Required for the formation of a threonylcarbamoyl group on adenosine at position 37 (t(6)A37) in mitochondrial tRNAs that read codons beginning with adenine. Probably involved in the transfer of the threonylcarbamoyl moiety of threonylcarbamoyl-AMP (TC-AMP) to the N6 group of A37. Involved in mitochondrial genome maintenance.</text>
</comment>
<dbReference type="EC" id="2.3.1.234" evidence="1"/>
<dbReference type="InterPro" id="IPR022450">
    <property type="entry name" value="TsaD"/>
</dbReference>
<comment type="subunit">
    <text evidence="7">Homodimer.</text>
</comment>
<dbReference type="GO" id="GO:0072670">
    <property type="term" value="P:mitochondrial tRNA threonylcarbamoyladenosine modification"/>
    <property type="evidence" value="ECO:0007669"/>
    <property type="project" value="TreeGrafter"/>
</dbReference>
<dbReference type="GO" id="GO:0061711">
    <property type="term" value="F:tRNA N(6)-L-threonylcarbamoyladenine synthase activity"/>
    <property type="evidence" value="ECO:0007669"/>
    <property type="project" value="UniProtKB-EC"/>
</dbReference>
<keyword evidence="11" id="KW-1185">Reference proteome</keyword>